<comment type="caution">
    <text evidence="1">The sequence shown here is derived from an EMBL/GenBank/DDBJ whole genome shotgun (WGS) entry which is preliminary data.</text>
</comment>
<protein>
    <recommendedName>
        <fullName evidence="3">Sushi domain-containing protein</fullName>
    </recommendedName>
</protein>
<proteinExistence type="predicted"/>
<feature type="non-terminal residue" evidence="1">
    <location>
        <position position="1"/>
    </location>
</feature>
<dbReference type="EMBL" id="CAJNNW010029954">
    <property type="protein sequence ID" value="CAE8701973.1"/>
    <property type="molecule type" value="Genomic_DNA"/>
</dbReference>
<evidence type="ECO:0000313" key="2">
    <source>
        <dbReference type="Proteomes" id="UP000626109"/>
    </source>
</evidence>
<organism evidence="1 2">
    <name type="scientific">Polarella glacialis</name>
    <name type="common">Dinoflagellate</name>
    <dbReference type="NCBI Taxonomy" id="89957"/>
    <lineage>
        <taxon>Eukaryota</taxon>
        <taxon>Sar</taxon>
        <taxon>Alveolata</taxon>
        <taxon>Dinophyceae</taxon>
        <taxon>Suessiales</taxon>
        <taxon>Suessiaceae</taxon>
        <taxon>Polarella</taxon>
    </lineage>
</organism>
<dbReference type="Proteomes" id="UP000626109">
    <property type="component" value="Unassembled WGS sequence"/>
</dbReference>
<sequence length="369" mass="39336">ENSTVATCPVNNTGRGTELIWEQPLCFPKCDSTTPVPSGFVHLGGDVWECEEATHYGTPEVECIVDDTCAPRWKGSGCLPLSNCVLPESDPCRYNMSDCHHVRPGDRCTVTCRAPFAGGSSVASCADHNTDPTQVIDWSPPKPGCALLPCPQPAVVPLGYVAENRGFGFRCEADYKGVAMSYCQVDEFCTPTTVLAGCSKLAPCWPPEVDDCLLDTSNCVQVSPNSSCEVTCKAPFVGTGANVSCPEGNADPWQAAEWVGARPSCTMPSCPAPAIVPEGFVWVNRSWQCAEGFLGTPRVVCNHESDCRPASGRLEGCGRPVECAQPELLTCMYNVSDCVQVYPGASCQVGCKSPYEGRAVQARVGQNSV</sequence>
<accession>A0A813KG40</accession>
<evidence type="ECO:0000313" key="1">
    <source>
        <dbReference type="EMBL" id="CAE8701973.1"/>
    </source>
</evidence>
<evidence type="ECO:0008006" key="3">
    <source>
        <dbReference type="Google" id="ProtNLM"/>
    </source>
</evidence>
<dbReference type="AlphaFoldDB" id="A0A813KG40"/>
<gene>
    <name evidence="1" type="ORF">PGLA2088_LOCUS32245</name>
</gene>
<reference evidence="1" key="1">
    <citation type="submission" date="2021-02" db="EMBL/GenBank/DDBJ databases">
        <authorList>
            <person name="Dougan E. K."/>
            <person name="Rhodes N."/>
            <person name="Thang M."/>
            <person name="Chan C."/>
        </authorList>
    </citation>
    <scope>NUCLEOTIDE SEQUENCE</scope>
</reference>
<name>A0A813KG40_POLGL</name>